<dbReference type="AlphaFoldDB" id="A0A502DZP8"/>
<dbReference type="GO" id="GO:0009228">
    <property type="term" value="P:thiamine biosynthetic process"/>
    <property type="evidence" value="ECO:0007669"/>
    <property type="project" value="InterPro"/>
</dbReference>
<dbReference type="Gene3D" id="3.40.190.10">
    <property type="entry name" value="Periplasmic binding protein-like II"/>
    <property type="match status" value="2"/>
</dbReference>
<dbReference type="OrthoDB" id="9180959at2"/>
<dbReference type="Pfam" id="PF09084">
    <property type="entry name" value="NMT1"/>
    <property type="match status" value="1"/>
</dbReference>
<accession>A0A502DZP8</accession>
<feature type="chain" id="PRO_5021217754" description="SsuA/THI5-like domain-containing protein" evidence="1">
    <location>
        <begin position="31"/>
        <end position="336"/>
    </location>
</feature>
<dbReference type="PANTHER" id="PTHR31528">
    <property type="entry name" value="4-AMINO-5-HYDROXYMETHYL-2-METHYLPYRIMIDINE PHOSPHATE SYNTHASE THI11-RELATED"/>
    <property type="match status" value="1"/>
</dbReference>
<dbReference type="EMBL" id="RCZI01000001">
    <property type="protein sequence ID" value="TPG30975.1"/>
    <property type="molecule type" value="Genomic_DNA"/>
</dbReference>
<dbReference type="PANTHER" id="PTHR31528:SF3">
    <property type="entry name" value="THIAMINE BIOSYNTHESIS PROTEIN HI_0357-RELATED"/>
    <property type="match status" value="1"/>
</dbReference>
<comment type="caution">
    <text evidence="3">The sequence shown here is derived from an EMBL/GenBank/DDBJ whole genome shotgun (WGS) entry which is preliminary data.</text>
</comment>
<evidence type="ECO:0000256" key="1">
    <source>
        <dbReference type="SAM" id="SignalP"/>
    </source>
</evidence>
<keyword evidence="1" id="KW-0732">Signal</keyword>
<evidence type="ECO:0000313" key="3">
    <source>
        <dbReference type="EMBL" id="TPG30975.1"/>
    </source>
</evidence>
<dbReference type="Proteomes" id="UP000319212">
    <property type="component" value="Unassembled WGS sequence"/>
</dbReference>
<dbReference type="InterPro" id="IPR015168">
    <property type="entry name" value="SsuA/THI5"/>
</dbReference>
<feature type="domain" description="SsuA/THI5-like" evidence="2">
    <location>
        <begin position="45"/>
        <end position="260"/>
    </location>
</feature>
<proteinExistence type="predicted"/>
<dbReference type="InterPro" id="IPR027939">
    <property type="entry name" value="NMT1/THI5"/>
</dbReference>
<gene>
    <name evidence="3" type="ORF">EAH82_00530</name>
</gene>
<reference evidence="3 4" key="1">
    <citation type="journal article" date="2019" name="Environ. Microbiol.">
        <title>Species interactions and distinct microbial communities in high Arctic permafrost affected cryosols are associated with the CH4 and CO2 gas fluxes.</title>
        <authorList>
            <person name="Altshuler I."/>
            <person name="Hamel J."/>
            <person name="Turney S."/>
            <person name="Magnuson E."/>
            <person name="Levesque R."/>
            <person name="Greer C."/>
            <person name="Whyte L.G."/>
        </authorList>
    </citation>
    <scope>NUCLEOTIDE SEQUENCE [LARGE SCALE GENOMIC DNA]</scope>
    <source>
        <strain evidence="3 4">S06.C</strain>
    </source>
</reference>
<evidence type="ECO:0000259" key="2">
    <source>
        <dbReference type="Pfam" id="PF09084"/>
    </source>
</evidence>
<sequence length="336" mass="36755">MSRRPTLQGLLLKTPLVLAAALLLSLGAQAQEKVRFQTDWVASGEHAAYYGAWSKGIWAQEGLDITITRGYGSGDTAAKVGAGAADFGVSDMGAVLTGRARANLPVKTIATVYTYSPHSLFVLKSSGITSFKGLEGKKIGITPGNSHKLYFPKVAARSGTDASKIVWVNMDGGAMGTQLFTKNIDAAPFYSIHHYYQNKAAQKAGQEIVVLPFVKTGFAIYTASLIASDKMLQERPETVKKFLRGARRSFEWARDNQVEACKMHVQRIPEVDLDDCLNSLKATLEFVFNDYQQKNGFGAVTTERLAETWKVVADAQELDPKWNPAQAIDTRFLPVK</sequence>
<feature type="signal peptide" evidence="1">
    <location>
        <begin position="1"/>
        <end position="30"/>
    </location>
</feature>
<dbReference type="SUPFAM" id="SSF53850">
    <property type="entry name" value="Periplasmic binding protein-like II"/>
    <property type="match status" value="1"/>
</dbReference>
<evidence type="ECO:0000313" key="4">
    <source>
        <dbReference type="Proteomes" id="UP000319212"/>
    </source>
</evidence>
<organism evidence="3 4">
    <name type="scientific">Variovorax guangxiensis</name>
    <dbReference type="NCBI Taxonomy" id="1775474"/>
    <lineage>
        <taxon>Bacteria</taxon>
        <taxon>Pseudomonadati</taxon>
        <taxon>Pseudomonadota</taxon>
        <taxon>Betaproteobacteria</taxon>
        <taxon>Burkholderiales</taxon>
        <taxon>Comamonadaceae</taxon>
        <taxon>Variovorax</taxon>
    </lineage>
</organism>
<protein>
    <recommendedName>
        <fullName evidence="2">SsuA/THI5-like domain-containing protein</fullName>
    </recommendedName>
</protein>
<name>A0A502DZP8_9BURK</name>